<reference evidence="3 4" key="1">
    <citation type="journal article" date="2013" name="PLoS ONE">
        <title>Predicting the Proteins of Angomonas deanei, Strigomonas culicis and Their Respective Endosymbionts Reveals New Aspects of the Trypanosomatidae Family.</title>
        <authorList>
            <person name="Motta M.C."/>
            <person name="Martins A.C."/>
            <person name="de Souza S.S."/>
            <person name="Catta-Preta C.M."/>
            <person name="Silva R."/>
            <person name="Klein C.C."/>
            <person name="de Almeida L.G."/>
            <person name="de Lima Cunha O."/>
            <person name="Ciapina L.P."/>
            <person name="Brocchi M."/>
            <person name="Colabardini A.C."/>
            <person name="de Araujo Lima B."/>
            <person name="Machado C.R."/>
            <person name="de Almeida Soares C.M."/>
            <person name="Probst C.M."/>
            <person name="de Menezes C.B."/>
            <person name="Thompson C.E."/>
            <person name="Bartholomeu D.C."/>
            <person name="Gradia D.F."/>
            <person name="Pavoni D.P."/>
            <person name="Grisard E.C."/>
            <person name="Fantinatti-Garboggini F."/>
            <person name="Marchini F.K."/>
            <person name="Rodrigues-Luiz G.F."/>
            <person name="Wagner G."/>
            <person name="Goldman G.H."/>
            <person name="Fietto J.L."/>
            <person name="Elias M.C."/>
            <person name="Goldman M.H."/>
            <person name="Sagot M.F."/>
            <person name="Pereira M."/>
            <person name="Stoco P.H."/>
            <person name="de Mendonca-Neto R.P."/>
            <person name="Teixeira S.M."/>
            <person name="Maciel T.E."/>
            <person name="de Oliveira Mendes T.A."/>
            <person name="Urmenyi T.P."/>
            <person name="de Souza W."/>
            <person name="Schenkman S."/>
            <person name="de Vasconcelos A.T."/>
        </authorList>
    </citation>
    <scope>NUCLEOTIDE SEQUENCE [LARGE SCALE GENOMIC DNA]</scope>
</reference>
<evidence type="ECO:0000256" key="1">
    <source>
        <dbReference type="SAM" id="Coils"/>
    </source>
</evidence>
<gene>
    <name evidence="3" type="ORF">STCU_05973</name>
</gene>
<evidence type="ECO:0000256" key="2">
    <source>
        <dbReference type="SAM" id="MobiDB-lite"/>
    </source>
</evidence>
<dbReference type="EMBL" id="ATMH01005973">
    <property type="protein sequence ID" value="EPY26997.1"/>
    <property type="molecule type" value="Genomic_DNA"/>
</dbReference>
<dbReference type="Proteomes" id="UP000015354">
    <property type="component" value="Unassembled WGS sequence"/>
</dbReference>
<keyword evidence="1" id="KW-0175">Coiled coil</keyword>
<proteinExistence type="predicted"/>
<organism evidence="3 4">
    <name type="scientific">Strigomonas culicis</name>
    <dbReference type="NCBI Taxonomy" id="28005"/>
    <lineage>
        <taxon>Eukaryota</taxon>
        <taxon>Discoba</taxon>
        <taxon>Euglenozoa</taxon>
        <taxon>Kinetoplastea</taxon>
        <taxon>Metakinetoplastina</taxon>
        <taxon>Trypanosomatida</taxon>
        <taxon>Trypanosomatidae</taxon>
        <taxon>Strigomonadinae</taxon>
        <taxon>Strigomonas</taxon>
    </lineage>
</organism>
<accession>S9U8D4</accession>
<evidence type="ECO:0000313" key="4">
    <source>
        <dbReference type="Proteomes" id="UP000015354"/>
    </source>
</evidence>
<dbReference type="AlphaFoldDB" id="S9U8D4"/>
<name>S9U8D4_9TRYP</name>
<feature type="region of interest" description="Disordered" evidence="2">
    <location>
        <begin position="242"/>
        <end position="289"/>
    </location>
</feature>
<feature type="coiled-coil region" evidence="1">
    <location>
        <begin position="179"/>
        <end position="212"/>
    </location>
</feature>
<comment type="caution">
    <text evidence="3">The sequence shown here is derived from an EMBL/GenBank/DDBJ whole genome shotgun (WGS) entry which is preliminary data.</text>
</comment>
<protein>
    <submittedName>
        <fullName evidence="3">Uncharacterized protein</fullName>
    </submittedName>
</protein>
<dbReference type="OrthoDB" id="246474at2759"/>
<evidence type="ECO:0000313" key="3">
    <source>
        <dbReference type="EMBL" id="EPY26997.1"/>
    </source>
</evidence>
<feature type="coiled-coil region" evidence="1">
    <location>
        <begin position="37"/>
        <end position="64"/>
    </location>
</feature>
<keyword evidence="4" id="KW-1185">Reference proteome</keyword>
<sequence length="320" mass="35057">MLCDALRTQTCAVPSTVVERQMHQEAVTRQVPDPAAVAALERKLREEKLNKKQQQALRTQLEQVPLVSVVTLENKVEEVQQHIEVGPYFTMSEGAVVLDYLCSSVLRHWRLWVALLTGPQPLAAAVHTALVVDAPPLVVPPLVEFLPEDTYNAQIGRTALWHEAEAGLAGVYAAYCQGLERLRAAHEEDSARRRAAREAAAAENRANVLSRDEFGRVEHAFVLRLNKALNQTVGHLAAVAEGAATPPEPTPPPTTHGKAPKKKPGAAKVPPPVTELPAPESIPMRPDAAFALDEVEARVETVQRVADEQRDARHSRKGRH</sequence>